<accession>A0A0A7CPA4</accession>
<organism evidence="2">
    <name type="scientific">Achlya hypogyna</name>
    <name type="common">Oomycete</name>
    <name type="synonym">Protoachlya hypogyna</name>
    <dbReference type="NCBI Taxonomy" id="1202772"/>
    <lineage>
        <taxon>Eukaryota</taxon>
        <taxon>Sar</taxon>
        <taxon>Stramenopiles</taxon>
        <taxon>Oomycota</taxon>
        <taxon>Saprolegniomycetes</taxon>
        <taxon>Saprolegniales</taxon>
        <taxon>Achlyaceae</taxon>
        <taxon>Achlya</taxon>
    </lineage>
</organism>
<sequence>MAVTMTSVRNASTLVALLYLLVIVVSPTTKVTKPPTPVLTAQDRIFVQKCKRFCDYTALRRTRCDDDPLVMCQNVCMELQANMTYQASVWGIELLMDACDAGCSATQTALCLSQMPYSHFCEEIAVEHARRGGHPQSNLYITLNPGPPLFALVLLLVVATSDLLTSISKFYTTYRGCEGLYEHEELDATASLVRRAIAEAEDPTNVLAVAKTSFEPPLRQFL</sequence>
<name>A0A0A7CPA4_ACHHY</name>
<feature type="signal peptide" evidence="1">
    <location>
        <begin position="1"/>
        <end position="26"/>
    </location>
</feature>
<feature type="chain" id="PRO_5002026919" evidence="1">
    <location>
        <begin position="27"/>
        <end position="222"/>
    </location>
</feature>
<dbReference type="AlphaFoldDB" id="A0A0A7CPA4"/>
<evidence type="ECO:0000256" key="1">
    <source>
        <dbReference type="SAM" id="SignalP"/>
    </source>
</evidence>
<dbReference type="EMBL" id="KM038930">
    <property type="protein sequence ID" value="AIG56391.1"/>
    <property type="molecule type" value="Genomic_DNA"/>
</dbReference>
<proteinExistence type="predicted"/>
<reference evidence="2" key="1">
    <citation type="journal article" date="2014" name="Genome Biol. Evol.">
        <title>The secreted proteins of Achlya hypogyna and Thraustotheca clavata identify the ancestral oomycete secretome and reveal gene acquisitions by horizontal gene transfer.</title>
        <authorList>
            <person name="Misner I."/>
            <person name="Blouin N."/>
            <person name="Leonard G."/>
            <person name="Richards T.A."/>
            <person name="Lane C.E."/>
        </authorList>
    </citation>
    <scope>NUCLEOTIDE SEQUENCE</scope>
    <source>
        <strain evidence="2">ATCC 48635</strain>
    </source>
</reference>
<keyword evidence="1" id="KW-0732">Signal</keyword>
<protein>
    <submittedName>
        <fullName evidence="2">Secreted protein</fullName>
    </submittedName>
</protein>
<evidence type="ECO:0000313" key="2">
    <source>
        <dbReference type="EMBL" id="AIG56391.1"/>
    </source>
</evidence>